<dbReference type="InterPro" id="IPR033904">
    <property type="entry name" value="Trans_IPPS_HH"/>
</dbReference>
<reference evidence="3 4" key="1">
    <citation type="submission" date="2019-01" db="EMBL/GenBank/DDBJ databases">
        <authorList>
            <consortium name="Pathogen Informatics"/>
        </authorList>
    </citation>
    <scope>NUCLEOTIDE SEQUENCE [LARGE SCALE GENOMIC DNA]</scope>
    <source>
        <strain evidence="3 4">NCTC10138</strain>
    </source>
</reference>
<dbReference type="InterPro" id="IPR002060">
    <property type="entry name" value="Squ/phyt_synthse"/>
</dbReference>
<protein>
    <submittedName>
        <fullName evidence="3">Dehydrosqualene synthase</fullName>
        <ecNumber evidence="3">2.5.1.96</ecNumber>
    </submittedName>
</protein>
<keyword evidence="2 3" id="KW-0808">Transferase</keyword>
<evidence type="ECO:0000256" key="2">
    <source>
        <dbReference type="ARBA" id="ARBA00022679"/>
    </source>
</evidence>
<dbReference type="SFLD" id="SFLDG01018">
    <property type="entry name" value="Squalene/Phytoene_Synthase_Lik"/>
    <property type="match status" value="1"/>
</dbReference>
<dbReference type="Pfam" id="PF00494">
    <property type="entry name" value="SQS_PSY"/>
    <property type="match status" value="1"/>
</dbReference>
<dbReference type="RefSeq" id="WP_052589765.1">
    <property type="nucleotide sequence ID" value="NZ_LR215048.1"/>
</dbReference>
<dbReference type="SFLD" id="SFLDS00005">
    <property type="entry name" value="Isoprenoid_Synthase_Type_I"/>
    <property type="match status" value="1"/>
</dbReference>
<dbReference type="AlphaFoldDB" id="A0A449BFK8"/>
<sequence length="286" mass="33932">MNKGLMLDYKKCEMVIKKSSKTFYKAFSMLKDESRRNAVYAIYAYCRYADDIIDEANNFEGLIELYKELANFVTHNVANNYIFRALSDVRKKLYPSNFDFKPYFDMIEGQKMDFDFKEYKTLDELINYCTKVASSVGEMLVYVLTDSKEYKLLKEISFELGVAMQLTNILRDVGEDYDNKRVYLPTEILNQFNVDLDTIKNKQITEEFKNLFDYIANIAYQYYDKAKEKLYLFPKDSRIPLLIALKFYRGIIKACKDSEYDVLTKRNFVSKKDKIILLEEVKKEYE</sequence>
<dbReference type="STRING" id="1278311.GCA_000428705_00612"/>
<evidence type="ECO:0000256" key="1">
    <source>
        <dbReference type="ARBA" id="ARBA00004829"/>
    </source>
</evidence>
<comment type="pathway">
    <text evidence="1">Carotenoid biosynthesis.</text>
</comment>
<dbReference type="KEGG" id="aaxa:NCTC10138_01637"/>
<dbReference type="PROSITE" id="PS01045">
    <property type="entry name" value="SQUALEN_PHYTOEN_SYN_2"/>
    <property type="match status" value="1"/>
</dbReference>
<dbReference type="PANTHER" id="PTHR31480">
    <property type="entry name" value="BIFUNCTIONAL LYCOPENE CYCLASE/PHYTOENE SYNTHASE"/>
    <property type="match status" value="1"/>
</dbReference>
<dbReference type="GO" id="GO:0016117">
    <property type="term" value="P:carotenoid biosynthetic process"/>
    <property type="evidence" value="ECO:0007669"/>
    <property type="project" value="UniProtKB-ARBA"/>
</dbReference>
<dbReference type="EMBL" id="LR215048">
    <property type="protein sequence ID" value="VEU81239.1"/>
    <property type="molecule type" value="Genomic_DNA"/>
</dbReference>
<dbReference type="SUPFAM" id="SSF48576">
    <property type="entry name" value="Terpenoid synthases"/>
    <property type="match status" value="1"/>
</dbReference>
<gene>
    <name evidence="3" type="primary">crtM</name>
    <name evidence="3" type="ORF">NCTC10138_01637</name>
</gene>
<dbReference type="GO" id="GO:0051996">
    <property type="term" value="F:squalene synthase [NAD(P)H] activity"/>
    <property type="evidence" value="ECO:0007669"/>
    <property type="project" value="InterPro"/>
</dbReference>
<name>A0A449BFK8_HAPAX</name>
<dbReference type="SFLD" id="SFLDG01212">
    <property type="entry name" value="Phytoene_synthase_like"/>
    <property type="match status" value="1"/>
</dbReference>
<proteinExistence type="predicted"/>
<dbReference type="InterPro" id="IPR019845">
    <property type="entry name" value="Squalene/phytoene_synthase_CS"/>
</dbReference>
<organism evidence="3 4">
    <name type="scientific">Haploplasma axanthum</name>
    <name type="common">Acholeplasma axanthum</name>
    <dbReference type="NCBI Taxonomy" id="29552"/>
    <lineage>
        <taxon>Bacteria</taxon>
        <taxon>Bacillati</taxon>
        <taxon>Mycoplasmatota</taxon>
        <taxon>Mollicutes</taxon>
        <taxon>Acholeplasmatales</taxon>
        <taxon>Acholeplasmataceae</taxon>
        <taxon>Haploplasma</taxon>
    </lineage>
</organism>
<accession>A0A449BFK8</accession>
<dbReference type="Gene3D" id="1.10.600.10">
    <property type="entry name" value="Farnesyl Diphosphate Synthase"/>
    <property type="match status" value="1"/>
</dbReference>
<dbReference type="Proteomes" id="UP000289841">
    <property type="component" value="Chromosome"/>
</dbReference>
<dbReference type="CDD" id="cd00683">
    <property type="entry name" value="Trans_IPPS_HH"/>
    <property type="match status" value="1"/>
</dbReference>
<dbReference type="InterPro" id="IPR044843">
    <property type="entry name" value="Trans_IPPS_bact-type"/>
</dbReference>
<dbReference type="GO" id="GO:0004311">
    <property type="term" value="F:geranylgeranyl diphosphate synthase activity"/>
    <property type="evidence" value="ECO:0007669"/>
    <property type="project" value="InterPro"/>
</dbReference>
<evidence type="ECO:0000313" key="4">
    <source>
        <dbReference type="Proteomes" id="UP000289841"/>
    </source>
</evidence>
<dbReference type="InterPro" id="IPR008949">
    <property type="entry name" value="Isoprenoid_synthase_dom_sf"/>
</dbReference>
<evidence type="ECO:0000313" key="3">
    <source>
        <dbReference type="EMBL" id="VEU81239.1"/>
    </source>
</evidence>
<dbReference type="EC" id="2.5.1.96" evidence="3"/>
<keyword evidence="4" id="KW-1185">Reference proteome</keyword>